<proteinExistence type="predicted"/>
<dbReference type="WBParaSite" id="ALUE_0001197701-mRNA-1">
    <property type="protein sequence ID" value="ALUE_0001197701-mRNA-1"/>
    <property type="gene ID" value="ALUE_0001197701"/>
</dbReference>
<sequence length="93" mass="11085">MNLRRINTTQHDTTKYDHLHRLGELHRSFATTINNTIHNDDDNNNDVVSDQQIMVRGMRVYCIIVESITECYYLWHKAMQQDIVKMQPRNPID</sequence>
<organism evidence="1 2">
    <name type="scientific">Ascaris lumbricoides</name>
    <name type="common">Giant roundworm</name>
    <dbReference type="NCBI Taxonomy" id="6252"/>
    <lineage>
        <taxon>Eukaryota</taxon>
        <taxon>Metazoa</taxon>
        <taxon>Ecdysozoa</taxon>
        <taxon>Nematoda</taxon>
        <taxon>Chromadorea</taxon>
        <taxon>Rhabditida</taxon>
        <taxon>Spirurina</taxon>
        <taxon>Ascaridomorpha</taxon>
        <taxon>Ascaridoidea</taxon>
        <taxon>Ascarididae</taxon>
        <taxon>Ascaris</taxon>
    </lineage>
</organism>
<reference evidence="2" key="1">
    <citation type="submission" date="2017-02" db="UniProtKB">
        <authorList>
            <consortium name="WormBaseParasite"/>
        </authorList>
    </citation>
    <scope>IDENTIFICATION</scope>
</reference>
<name>A0A0M3I526_ASCLU</name>
<dbReference type="AlphaFoldDB" id="A0A0M3I526"/>
<protein>
    <submittedName>
        <fullName evidence="2">DDE_Tnp_1_7 domain-containing protein</fullName>
    </submittedName>
</protein>
<dbReference type="Proteomes" id="UP000036681">
    <property type="component" value="Unplaced"/>
</dbReference>
<evidence type="ECO:0000313" key="2">
    <source>
        <dbReference type="WBParaSite" id="ALUE_0001197701-mRNA-1"/>
    </source>
</evidence>
<accession>A0A0M3I526</accession>
<keyword evidence="1" id="KW-1185">Reference proteome</keyword>
<evidence type="ECO:0000313" key="1">
    <source>
        <dbReference type="Proteomes" id="UP000036681"/>
    </source>
</evidence>